<dbReference type="Proteomes" id="UP000013911">
    <property type="component" value="Unassembled WGS sequence"/>
</dbReference>
<dbReference type="AlphaFoldDB" id="R7ZED9"/>
<evidence type="ECO:0000313" key="1">
    <source>
        <dbReference type="EMBL" id="EON72389.1"/>
    </source>
</evidence>
<dbReference type="EMBL" id="AQPX01000018">
    <property type="protein sequence ID" value="EON72389.1"/>
    <property type="molecule type" value="Genomic_DNA"/>
</dbReference>
<evidence type="ECO:0000313" key="2">
    <source>
        <dbReference type="Proteomes" id="UP000013911"/>
    </source>
</evidence>
<accession>R7ZED9</accession>
<name>R7ZED9_LYSSH</name>
<sequence>MVKWNHSTLWLEGEGRGYPFPEGSFMTRVIKVCHFYHLSTLKQIKYTTKLLYLNQMFLWYNFLKKEWFF</sequence>
<protein>
    <submittedName>
        <fullName evidence="1">Uncharacterized protein</fullName>
    </submittedName>
</protein>
<comment type="caution">
    <text evidence="1">The sequence shown here is derived from an EMBL/GenBank/DDBJ whole genome shotgun (WGS) entry which is preliminary data.</text>
</comment>
<reference evidence="1 2" key="1">
    <citation type="submission" date="2013-04" db="EMBL/GenBank/DDBJ databases">
        <title>Draft genome of the heavy metal tolerant bacterium Lysinibacillus sphaericus strain OT4b.31.</title>
        <authorList>
            <person name="Pena-Montenegro T.D."/>
            <person name="Dussan J."/>
        </authorList>
    </citation>
    <scope>NUCLEOTIDE SEQUENCE [LARGE SCALE GENOMIC DNA]</scope>
    <source>
        <strain evidence="1 2">OT4b.31</strain>
    </source>
</reference>
<proteinExistence type="predicted"/>
<organism evidence="1 2">
    <name type="scientific">Lysinibacillus sphaericus OT4b.31</name>
    <dbReference type="NCBI Taxonomy" id="1285586"/>
    <lineage>
        <taxon>Bacteria</taxon>
        <taxon>Bacillati</taxon>
        <taxon>Bacillota</taxon>
        <taxon>Bacilli</taxon>
        <taxon>Bacillales</taxon>
        <taxon>Bacillaceae</taxon>
        <taxon>Lysinibacillus</taxon>
    </lineage>
</organism>
<gene>
    <name evidence="1" type="ORF">H131_12488</name>
</gene>
<dbReference type="HOGENOM" id="CLU_2770956_0_0_9"/>